<feature type="transmembrane region" description="Helical" evidence="6">
    <location>
        <begin position="91"/>
        <end position="110"/>
    </location>
</feature>
<feature type="transmembrane region" description="Helical" evidence="6">
    <location>
        <begin position="130"/>
        <end position="148"/>
    </location>
</feature>
<evidence type="ECO:0000256" key="2">
    <source>
        <dbReference type="ARBA" id="ARBA00022692"/>
    </source>
</evidence>
<dbReference type="EMBL" id="CP036426">
    <property type="protein sequence ID" value="QDV37555.1"/>
    <property type="molecule type" value="Genomic_DNA"/>
</dbReference>
<organism evidence="7 8">
    <name type="scientific">Tautonia plasticadhaerens</name>
    <dbReference type="NCBI Taxonomy" id="2527974"/>
    <lineage>
        <taxon>Bacteria</taxon>
        <taxon>Pseudomonadati</taxon>
        <taxon>Planctomycetota</taxon>
        <taxon>Planctomycetia</taxon>
        <taxon>Isosphaerales</taxon>
        <taxon>Isosphaeraceae</taxon>
        <taxon>Tautonia</taxon>
    </lineage>
</organism>
<evidence type="ECO:0000256" key="3">
    <source>
        <dbReference type="ARBA" id="ARBA00022989"/>
    </source>
</evidence>
<keyword evidence="4 6" id="KW-0472">Membrane</keyword>
<dbReference type="GO" id="GO:0006457">
    <property type="term" value="P:protein folding"/>
    <property type="evidence" value="ECO:0007669"/>
    <property type="project" value="InterPro"/>
</dbReference>
<gene>
    <name evidence="7" type="primary">dsbB_2</name>
    <name evidence="7" type="ORF">ElP_54950</name>
</gene>
<protein>
    <submittedName>
        <fullName evidence="7">Disulfide bond formation protein B</fullName>
    </submittedName>
</protein>
<proteinExistence type="predicted"/>
<dbReference type="OrthoDB" id="10010220at2"/>
<feature type="transmembrane region" description="Helical" evidence="6">
    <location>
        <begin position="66"/>
        <end position="84"/>
    </location>
</feature>
<evidence type="ECO:0000313" key="7">
    <source>
        <dbReference type="EMBL" id="QDV37555.1"/>
    </source>
</evidence>
<evidence type="ECO:0000256" key="6">
    <source>
        <dbReference type="SAM" id="Phobius"/>
    </source>
</evidence>
<evidence type="ECO:0000313" key="8">
    <source>
        <dbReference type="Proteomes" id="UP000317835"/>
    </source>
</evidence>
<keyword evidence="3 6" id="KW-1133">Transmembrane helix</keyword>
<dbReference type="Gene3D" id="1.20.1550.10">
    <property type="entry name" value="DsbB-like"/>
    <property type="match status" value="1"/>
</dbReference>
<reference evidence="7 8" key="1">
    <citation type="submission" date="2019-02" db="EMBL/GenBank/DDBJ databases">
        <title>Deep-cultivation of Planctomycetes and their phenomic and genomic characterization uncovers novel biology.</title>
        <authorList>
            <person name="Wiegand S."/>
            <person name="Jogler M."/>
            <person name="Boedeker C."/>
            <person name="Pinto D."/>
            <person name="Vollmers J."/>
            <person name="Rivas-Marin E."/>
            <person name="Kohn T."/>
            <person name="Peeters S.H."/>
            <person name="Heuer A."/>
            <person name="Rast P."/>
            <person name="Oberbeckmann S."/>
            <person name="Bunk B."/>
            <person name="Jeske O."/>
            <person name="Meyerdierks A."/>
            <person name="Storesund J.E."/>
            <person name="Kallscheuer N."/>
            <person name="Luecker S."/>
            <person name="Lage O.M."/>
            <person name="Pohl T."/>
            <person name="Merkel B.J."/>
            <person name="Hornburger P."/>
            <person name="Mueller R.-W."/>
            <person name="Bruemmer F."/>
            <person name="Labrenz M."/>
            <person name="Spormann A.M."/>
            <person name="Op den Camp H."/>
            <person name="Overmann J."/>
            <person name="Amann R."/>
            <person name="Jetten M.S.M."/>
            <person name="Mascher T."/>
            <person name="Medema M.H."/>
            <person name="Devos D.P."/>
            <person name="Kaster A.-K."/>
            <person name="Ovreas L."/>
            <person name="Rohde M."/>
            <person name="Galperin M.Y."/>
            <person name="Jogler C."/>
        </authorList>
    </citation>
    <scope>NUCLEOTIDE SEQUENCE [LARGE SCALE GENOMIC DNA]</scope>
    <source>
        <strain evidence="7 8">ElP</strain>
    </source>
</reference>
<feature type="region of interest" description="Disordered" evidence="5">
    <location>
        <begin position="181"/>
        <end position="213"/>
    </location>
</feature>
<dbReference type="GO" id="GO:0015035">
    <property type="term" value="F:protein-disulfide reductase activity"/>
    <property type="evidence" value="ECO:0007669"/>
    <property type="project" value="InterPro"/>
</dbReference>
<feature type="region of interest" description="Disordered" evidence="5">
    <location>
        <begin position="1"/>
        <end position="23"/>
    </location>
</feature>
<dbReference type="InterPro" id="IPR003752">
    <property type="entry name" value="DiS_bond_form_DsbB/BdbC"/>
</dbReference>
<keyword evidence="8" id="KW-1185">Reference proteome</keyword>
<dbReference type="SUPFAM" id="SSF158442">
    <property type="entry name" value="DsbB-like"/>
    <property type="match status" value="1"/>
</dbReference>
<dbReference type="GO" id="GO:0016020">
    <property type="term" value="C:membrane"/>
    <property type="evidence" value="ECO:0007669"/>
    <property type="project" value="UniProtKB-SubCell"/>
</dbReference>
<evidence type="ECO:0000256" key="1">
    <source>
        <dbReference type="ARBA" id="ARBA00004141"/>
    </source>
</evidence>
<accession>A0A518H9L8</accession>
<name>A0A518H9L8_9BACT</name>
<dbReference type="InterPro" id="IPR023380">
    <property type="entry name" value="DsbB-like_sf"/>
</dbReference>
<feature type="transmembrane region" description="Helical" evidence="6">
    <location>
        <begin position="32"/>
        <end position="54"/>
    </location>
</feature>
<keyword evidence="2 6" id="KW-0812">Transmembrane</keyword>
<dbReference type="Pfam" id="PF02600">
    <property type="entry name" value="DsbB"/>
    <property type="match status" value="1"/>
</dbReference>
<feature type="compositionally biased region" description="Pro residues" evidence="5">
    <location>
        <begin position="203"/>
        <end position="213"/>
    </location>
</feature>
<dbReference type="KEGG" id="tpla:ElP_54950"/>
<dbReference type="Proteomes" id="UP000317835">
    <property type="component" value="Chromosome"/>
</dbReference>
<evidence type="ECO:0000256" key="5">
    <source>
        <dbReference type="SAM" id="MobiDB-lite"/>
    </source>
</evidence>
<evidence type="ECO:0000256" key="4">
    <source>
        <dbReference type="ARBA" id="ARBA00023136"/>
    </source>
</evidence>
<dbReference type="AlphaFoldDB" id="A0A518H9L8"/>
<feature type="transmembrane region" description="Helical" evidence="6">
    <location>
        <begin position="160"/>
        <end position="177"/>
    </location>
</feature>
<sequence>MGLVVPPPARGEQSEPRRRPGRIGMKTNIREGLALAIAASMLVGSLYLSVGLGLKACPLCLYERTFVMGVVGVLGVGLVARPPVRAGALGLLALPLAVAGLGLAAFHVYLDRSGVLDCPPGVLGLGHAPDQSLAGYLVLTGVLAIGALSERSEAARRPWAGGVTAALLGAALAFASVKSAPPLPPPSPTFGPSGERILSGCEPAPPPDYRPGR</sequence>
<comment type="subcellular location">
    <subcellularLocation>
        <location evidence="1">Membrane</location>
        <topology evidence="1">Multi-pass membrane protein</topology>
    </subcellularLocation>
</comment>